<comment type="caution">
    <text evidence="1">The sequence shown here is derived from an EMBL/GenBank/DDBJ whole genome shotgun (WGS) entry which is preliminary data.</text>
</comment>
<reference evidence="2" key="1">
    <citation type="journal article" date="2020" name="Toxins">
        <title>Phylogenomic Analysis of Secondary Metabolism in the Toxic Cyanobacterial Genera Anabaena, Dolichospermum and Aphanizomenon.</title>
        <authorList>
            <person name="Oesterholm J."/>
            <person name="Popin R.V."/>
            <person name="Fewer D.P."/>
            <person name="Sivonen K."/>
        </authorList>
    </citation>
    <scope>NUCLEOTIDE SEQUENCE [LARGE SCALE GENOMIC DNA]</scope>
    <source>
        <strain evidence="2">UHCC 0037</strain>
    </source>
</reference>
<gene>
    <name evidence="1" type="ORF">FJR39_16805</name>
</gene>
<protein>
    <submittedName>
        <fullName evidence="1">Class I SAM-dependent methyltransferase</fullName>
    </submittedName>
</protein>
<name>A0ACC7S894_DOLFA</name>
<dbReference type="Proteomes" id="UP001517388">
    <property type="component" value="Unassembled WGS sequence"/>
</dbReference>
<keyword evidence="1" id="KW-0808">Transferase</keyword>
<accession>A0ACC7S894</accession>
<sequence>MKKLLTSFKNKYTSFKNIVHLYRKSYEIGVHNVIYLINLIENEYGHQKSVQLSKPVDALLNPIPWYTYPAIEYLRQFDFSGNHIFEYGSGNSSIFWSSLAGSVTSVEIDYLWFEILSKSKPNNLNLYLKEKQFDYVNSIKNGNTLYDLIIIDGAYRYDCAEVAINYVANDGLIILDDSERYPELCSNLREQDLIQVDFFGLTPIVYYTKTTSIFLQRTSSLKPLLGKLPHFGIGSLCCEYDRYDNLKS</sequence>
<keyword evidence="2" id="KW-1185">Reference proteome</keyword>
<organism evidence="1 2">
    <name type="scientific">Dolichospermum flos-aquae UHCC 0037</name>
    <dbReference type="NCBI Taxonomy" id="2590026"/>
    <lineage>
        <taxon>Bacteria</taxon>
        <taxon>Bacillati</taxon>
        <taxon>Cyanobacteriota</taxon>
        <taxon>Cyanophyceae</taxon>
        <taxon>Nostocales</taxon>
        <taxon>Aphanizomenonaceae</taxon>
        <taxon>Dolichospermum</taxon>
    </lineage>
</organism>
<evidence type="ECO:0000313" key="1">
    <source>
        <dbReference type="EMBL" id="MTJ44738.1"/>
    </source>
</evidence>
<dbReference type="EMBL" id="VILF01000004">
    <property type="protein sequence ID" value="MTJ44738.1"/>
    <property type="molecule type" value="Genomic_DNA"/>
</dbReference>
<keyword evidence="1" id="KW-0489">Methyltransferase</keyword>
<proteinExistence type="predicted"/>
<evidence type="ECO:0000313" key="2">
    <source>
        <dbReference type="Proteomes" id="UP001517388"/>
    </source>
</evidence>